<proteinExistence type="predicted"/>
<accession>A0A4S4E9Y3</accession>
<dbReference type="GO" id="GO:0004427">
    <property type="term" value="F:inorganic diphosphate phosphatase activity"/>
    <property type="evidence" value="ECO:0007669"/>
    <property type="project" value="InterPro"/>
</dbReference>
<dbReference type="EMBL" id="SDRB02006609">
    <property type="protein sequence ID" value="THG12316.1"/>
    <property type="molecule type" value="Genomic_DNA"/>
</dbReference>
<keyword evidence="12" id="KW-1185">Reference proteome</keyword>
<keyword evidence="8" id="KW-0406">Ion transport</keyword>
<evidence type="ECO:0000256" key="9">
    <source>
        <dbReference type="ARBA" id="ARBA00023136"/>
    </source>
</evidence>
<keyword evidence="6" id="KW-1278">Translocase</keyword>
<keyword evidence="4" id="KW-0812">Transmembrane</keyword>
<dbReference type="AlphaFoldDB" id="A0A4S4E9Y3"/>
<sequence length="460" mass="50482">MLISWKSSSSSVTARSSSSNYSVCRRRCSIKNAASILKVASPLRLHCCLRIEDTAVEYHQELLHSQLNTNNDTTTTQNHDLKKKPDPESKQVVGGGDAGGGGGGVNGEESNNEAGITGIQVPRQRYIPISKSQLLDSILLMFDSQQEIDHFLLLSSCLDSILHAEHKCILEEMRLDYNYTHSTEEKGTSRNGSDCSEKEVIANGNESNSAIENTIGIGNTEEYSEDKIEPEMPISSYFSLDLRHLLNSSPKNVKRNSLTESSAFLLVRYGFGASFVALFAQLGGGIYTKAADVGVDLVGKVEQGIPEDDPRNPAIIAGLGFDVSNIPGVNEFHQILPMDINQDTKNYEWYSQLAVDEYNRRIKDANRELEFVKVLKAMAQGANAIRFYMTVNSKDLAGGGNIKTYQAVVLMGVGCEMSMLSFRLKAPEDEQEGSGKAIVGKNGYGKMTFAMLSMFHDMKA</sequence>
<dbReference type="GO" id="GO:0009678">
    <property type="term" value="F:diphosphate hydrolysis-driven proton transmembrane transporter activity"/>
    <property type="evidence" value="ECO:0007669"/>
    <property type="project" value="UniProtKB-EC"/>
</dbReference>
<keyword evidence="3" id="KW-0813">Transport</keyword>
<evidence type="ECO:0000313" key="11">
    <source>
        <dbReference type="EMBL" id="THG12316.1"/>
    </source>
</evidence>
<dbReference type="GO" id="GO:0016020">
    <property type="term" value="C:membrane"/>
    <property type="evidence" value="ECO:0007669"/>
    <property type="project" value="InterPro"/>
</dbReference>
<keyword evidence="9" id="KW-0472">Membrane</keyword>
<dbReference type="Gene3D" id="3.10.450.10">
    <property type="match status" value="1"/>
</dbReference>
<evidence type="ECO:0000256" key="3">
    <source>
        <dbReference type="ARBA" id="ARBA00022448"/>
    </source>
</evidence>
<evidence type="ECO:0000256" key="2">
    <source>
        <dbReference type="ARBA" id="ARBA00013242"/>
    </source>
</evidence>
<feature type="compositionally biased region" description="Gly residues" evidence="10">
    <location>
        <begin position="93"/>
        <end position="106"/>
    </location>
</feature>
<dbReference type="Pfam" id="PF03030">
    <property type="entry name" value="H_PPase"/>
    <property type="match status" value="1"/>
</dbReference>
<dbReference type="InterPro" id="IPR046350">
    <property type="entry name" value="Cystatin_sf"/>
</dbReference>
<dbReference type="InterPro" id="IPR004131">
    <property type="entry name" value="PPase-energised_H-pump"/>
</dbReference>
<dbReference type="GO" id="GO:0012505">
    <property type="term" value="C:endomembrane system"/>
    <property type="evidence" value="ECO:0007669"/>
    <property type="project" value="UniProtKB-SubCell"/>
</dbReference>
<evidence type="ECO:0000256" key="4">
    <source>
        <dbReference type="ARBA" id="ARBA00022692"/>
    </source>
</evidence>
<feature type="compositionally biased region" description="Basic and acidic residues" evidence="10">
    <location>
        <begin position="79"/>
        <end position="89"/>
    </location>
</feature>
<comment type="caution">
    <text evidence="11">The sequence shown here is derived from an EMBL/GenBank/DDBJ whole genome shotgun (WGS) entry which is preliminary data.</text>
</comment>
<protein>
    <recommendedName>
        <fullName evidence="2">H(+)-exporting diphosphatase</fullName>
        <ecNumber evidence="2">7.1.3.1</ecNumber>
    </recommendedName>
</protein>
<reference evidence="11 12" key="1">
    <citation type="journal article" date="2018" name="Proc. Natl. Acad. Sci. U.S.A.">
        <title>Draft genome sequence of Camellia sinensis var. sinensis provides insights into the evolution of the tea genome and tea quality.</title>
        <authorList>
            <person name="Wei C."/>
            <person name="Yang H."/>
            <person name="Wang S."/>
            <person name="Zhao J."/>
            <person name="Liu C."/>
            <person name="Gao L."/>
            <person name="Xia E."/>
            <person name="Lu Y."/>
            <person name="Tai Y."/>
            <person name="She G."/>
            <person name="Sun J."/>
            <person name="Cao H."/>
            <person name="Tong W."/>
            <person name="Gao Q."/>
            <person name="Li Y."/>
            <person name="Deng W."/>
            <person name="Jiang X."/>
            <person name="Wang W."/>
            <person name="Chen Q."/>
            <person name="Zhang S."/>
            <person name="Li H."/>
            <person name="Wu J."/>
            <person name="Wang P."/>
            <person name="Li P."/>
            <person name="Shi C."/>
            <person name="Zheng F."/>
            <person name="Jian J."/>
            <person name="Huang B."/>
            <person name="Shan D."/>
            <person name="Shi M."/>
            <person name="Fang C."/>
            <person name="Yue Y."/>
            <person name="Li F."/>
            <person name="Li D."/>
            <person name="Wei S."/>
            <person name="Han B."/>
            <person name="Jiang C."/>
            <person name="Yin Y."/>
            <person name="Xia T."/>
            <person name="Zhang Z."/>
            <person name="Bennetzen J.L."/>
            <person name="Zhao S."/>
            <person name="Wan X."/>
        </authorList>
    </citation>
    <scope>NUCLEOTIDE SEQUENCE [LARGE SCALE GENOMIC DNA]</scope>
    <source>
        <strain evidence="12">cv. Shuchazao</strain>
        <tissue evidence="11">Leaf</tissue>
    </source>
</reference>
<feature type="region of interest" description="Disordered" evidence="10">
    <location>
        <begin position="69"/>
        <end position="113"/>
    </location>
</feature>
<evidence type="ECO:0000256" key="8">
    <source>
        <dbReference type="ARBA" id="ARBA00023065"/>
    </source>
</evidence>
<evidence type="ECO:0000256" key="10">
    <source>
        <dbReference type="SAM" id="MobiDB-lite"/>
    </source>
</evidence>
<name>A0A4S4E9Y3_CAMSN</name>
<dbReference type="PANTHER" id="PTHR31998">
    <property type="entry name" value="K(+)-INSENSITIVE PYROPHOSPHATE-ENERGIZED PROTON PUMP"/>
    <property type="match status" value="1"/>
</dbReference>
<dbReference type="SUPFAM" id="SSF54403">
    <property type="entry name" value="Cystatin/monellin"/>
    <property type="match status" value="1"/>
</dbReference>
<keyword evidence="5" id="KW-0460">Magnesium</keyword>
<evidence type="ECO:0000256" key="7">
    <source>
        <dbReference type="ARBA" id="ARBA00022989"/>
    </source>
</evidence>
<evidence type="ECO:0000256" key="5">
    <source>
        <dbReference type="ARBA" id="ARBA00022842"/>
    </source>
</evidence>
<keyword evidence="7" id="KW-1133">Transmembrane helix</keyword>
<gene>
    <name evidence="11" type="ORF">TEA_001503</name>
</gene>
<dbReference type="Proteomes" id="UP000306102">
    <property type="component" value="Unassembled WGS sequence"/>
</dbReference>
<evidence type="ECO:0000313" key="12">
    <source>
        <dbReference type="Proteomes" id="UP000306102"/>
    </source>
</evidence>
<feature type="compositionally biased region" description="Low complexity" evidence="10">
    <location>
        <begin position="69"/>
        <end position="78"/>
    </location>
</feature>
<comment type="subcellular location">
    <subcellularLocation>
        <location evidence="1">Endomembrane system</location>
        <topology evidence="1">Multi-pass membrane protein</topology>
    </subcellularLocation>
</comment>
<dbReference type="EC" id="7.1.3.1" evidence="2"/>
<evidence type="ECO:0000256" key="6">
    <source>
        <dbReference type="ARBA" id="ARBA00022967"/>
    </source>
</evidence>
<evidence type="ECO:0000256" key="1">
    <source>
        <dbReference type="ARBA" id="ARBA00004127"/>
    </source>
</evidence>
<organism evidence="11 12">
    <name type="scientific">Camellia sinensis var. sinensis</name>
    <name type="common">China tea</name>
    <dbReference type="NCBI Taxonomy" id="542762"/>
    <lineage>
        <taxon>Eukaryota</taxon>
        <taxon>Viridiplantae</taxon>
        <taxon>Streptophyta</taxon>
        <taxon>Embryophyta</taxon>
        <taxon>Tracheophyta</taxon>
        <taxon>Spermatophyta</taxon>
        <taxon>Magnoliopsida</taxon>
        <taxon>eudicotyledons</taxon>
        <taxon>Gunneridae</taxon>
        <taxon>Pentapetalae</taxon>
        <taxon>asterids</taxon>
        <taxon>Ericales</taxon>
        <taxon>Theaceae</taxon>
        <taxon>Camellia</taxon>
    </lineage>
</organism>